<dbReference type="PANTHER" id="PTHR11937">
    <property type="entry name" value="ACTIN"/>
    <property type="match status" value="1"/>
</dbReference>
<dbReference type="InterPro" id="IPR004000">
    <property type="entry name" value="Actin"/>
</dbReference>
<dbReference type="AlphaFoldDB" id="A0AA88XJP1"/>
<dbReference type="InterPro" id="IPR043129">
    <property type="entry name" value="ATPase_NBD"/>
</dbReference>
<gene>
    <name evidence="2" type="ORF">FSP39_020976</name>
</gene>
<dbReference type="EMBL" id="VSWD01000012">
    <property type="protein sequence ID" value="KAK3086606.1"/>
    <property type="molecule type" value="Genomic_DNA"/>
</dbReference>
<evidence type="ECO:0008006" key="4">
    <source>
        <dbReference type="Google" id="ProtNLM"/>
    </source>
</evidence>
<keyword evidence="3" id="KW-1185">Reference proteome</keyword>
<comment type="function">
    <text evidence="1">Actins are highly conserved proteins that are involved in various types of cell motility and are ubiquitously expressed in all eukaryotic cells.</text>
</comment>
<evidence type="ECO:0000313" key="3">
    <source>
        <dbReference type="Proteomes" id="UP001186944"/>
    </source>
</evidence>
<dbReference type="Gene3D" id="3.30.420.40">
    <property type="match status" value="2"/>
</dbReference>
<accession>A0AA88XJP1</accession>
<reference evidence="2" key="1">
    <citation type="submission" date="2019-08" db="EMBL/GenBank/DDBJ databases">
        <title>The improved chromosome-level genome for the pearl oyster Pinctada fucata martensii using PacBio sequencing and Hi-C.</title>
        <authorList>
            <person name="Zheng Z."/>
        </authorList>
    </citation>
    <scope>NUCLEOTIDE SEQUENCE</scope>
    <source>
        <strain evidence="2">ZZ-2019</strain>
        <tissue evidence="2">Adductor muscle</tissue>
    </source>
</reference>
<dbReference type="Pfam" id="PF00022">
    <property type="entry name" value="Actin"/>
    <property type="match status" value="1"/>
</dbReference>
<dbReference type="SUPFAM" id="SSF53067">
    <property type="entry name" value="Actin-like ATPase domain"/>
    <property type="match status" value="1"/>
</dbReference>
<dbReference type="Gene3D" id="3.90.640.10">
    <property type="entry name" value="Actin, Chain A, domain 4"/>
    <property type="match status" value="1"/>
</dbReference>
<sequence length="141" mass="15596">MSSSSSDGNYELPDGTVVTLESERFRCPEGMFKPSLIDKNVPGIHEMLYNSIMKCDADQRQALFGNIVLTGSTTSLPGFEQRFSAEIAHLAPSTMKVKVMALPSRDDLAWNGGSKLASEPTFRKMLITRKDYEEFGPSLIN</sequence>
<dbReference type="Proteomes" id="UP001186944">
    <property type="component" value="Unassembled WGS sequence"/>
</dbReference>
<evidence type="ECO:0000313" key="2">
    <source>
        <dbReference type="EMBL" id="KAK3086606.1"/>
    </source>
</evidence>
<comment type="caution">
    <text evidence="2">The sequence shown here is derived from an EMBL/GenBank/DDBJ whole genome shotgun (WGS) entry which is preliminary data.</text>
</comment>
<name>A0AA88XJP1_PINIB</name>
<proteinExistence type="predicted"/>
<dbReference type="FunFam" id="3.30.420.40:FF:000058">
    <property type="entry name" value="Putative actin-related protein 5"/>
    <property type="match status" value="1"/>
</dbReference>
<protein>
    <recommendedName>
        <fullName evidence="4">Actin</fullName>
    </recommendedName>
</protein>
<evidence type="ECO:0000256" key="1">
    <source>
        <dbReference type="ARBA" id="ARBA00003520"/>
    </source>
</evidence>
<organism evidence="2 3">
    <name type="scientific">Pinctada imbricata</name>
    <name type="common">Atlantic pearl-oyster</name>
    <name type="synonym">Pinctada martensii</name>
    <dbReference type="NCBI Taxonomy" id="66713"/>
    <lineage>
        <taxon>Eukaryota</taxon>
        <taxon>Metazoa</taxon>
        <taxon>Spiralia</taxon>
        <taxon>Lophotrochozoa</taxon>
        <taxon>Mollusca</taxon>
        <taxon>Bivalvia</taxon>
        <taxon>Autobranchia</taxon>
        <taxon>Pteriomorphia</taxon>
        <taxon>Pterioida</taxon>
        <taxon>Pterioidea</taxon>
        <taxon>Pteriidae</taxon>
        <taxon>Pinctada</taxon>
    </lineage>
</organism>